<comment type="caution">
    <text evidence="7">The sequence shown here is derived from an EMBL/GenBank/DDBJ whole genome shotgun (WGS) entry which is preliminary data.</text>
</comment>
<reference evidence="7 8" key="1">
    <citation type="submission" date="2020-08" db="EMBL/GenBank/DDBJ databases">
        <title>Exploring microbial biodiversity for novel pathways involved in the catabolism of aromatic compounds derived from lignin.</title>
        <authorList>
            <person name="Elkins J."/>
        </authorList>
    </citation>
    <scope>NUCLEOTIDE SEQUENCE [LARGE SCALE GENOMIC DNA]</scope>
    <source>
        <strain evidence="7 8">B1D3A</strain>
    </source>
</reference>
<sequence>MKAGLKIMLGAGATGLLALLVHGPLGQGEAFLAHLGQRAESALAAHGLGDIHVRYPQRPLVRTAVLSGDADLVRQSDALQVVRALPGGGGAIWSESGVARSTQPAPAIPVASAAAATPAAKSDTASAKPPLTPPTGGAAIAFAGPDGCQRGVDAAVANRPLSFRSGSAWLNPTTRAIVADVAAALKECSGYRLEVGGHSDGRGSEAVNRALSQERADRVRALLVEHGAPAELLSARGFGASHPLANGGPSSRRITFTVSRETS</sequence>
<dbReference type="Gene3D" id="3.30.1330.60">
    <property type="entry name" value="OmpA-like domain"/>
    <property type="match status" value="1"/>
</dbReference>
<dbReference type="InterPro" id="IPR036737">
    <property type="entry name" value="OmpA-like_sf"/>
</dbReference>
<feature type="domain" description="OmpA-like" evidence="6">
    <location>
        <begin position="150"/>
        <end position="263"/>
    </location>
</feature>
<evidence type="ECO:0000256" key="4">
    <source>
        <dbReference type="PROSITE-ProRule" id="PRU00473"/>
    </source>
</evidence>
<dbReference type="Proteomes" id="UP001138540">
    <property type="component" value="Unassembled WGS sequence"/>
</dbReference>
<feature type="region of interest" description="Disordered" evidence="5">
    <location>
        <begin position="241"/>
        <end position="263"/>
    </location>
</feature>
<dbReference type="PANTHER" id="PTHR30329:SF21">
    <property type="entry name" value="LIPOPROTEIN YIAD-RELATED"/>
    <property type="match status" value="1"/>
</dbReference>
<keyword evidence="2 4" id="KW-0472">Membrane</keyword>
<gene>
    <name evidence="7" type="ORF">HNP60_000196</name>
</gene>
<dbReference type="InterPro" id="IPR050330">
    <property type="entry name" value="Bact_OuterMem_StrucFunc"/>
</dbReference>
<dbReference type="SUPFAM" id="SSF103088">
    <property type="entry name" value="OmpA-like"/>
    <property type="match status" value="1"/>
</dbReference>
<dbReference type="Pfam" id="PF00691">
    <property type="entry name" value="OmpA"/>
    <property type="match status" value="1"/>
</dbReference>
<dbReference type="InterPro" id="IPR006665">
    <property type="entry name" value="OmpA-like"/>
</dbReference>
<comment type="subcellular location">
    <subcellularLocation>
        <location evidence="1">Cell outer membrane</location>
    </subcellularLocation>
</comment>
<dbReference type="RefSeq" id="WP_184149082.1">
    <property type="nucleotide sequence ID" value="NZ_JACHKA010000001.1"/>
</dbReference>
<dbReference type="InterPro" id="IPR006664">
    <property type="entry name" value="OMP_bac"/>
</dbReference>
<evidence type="ECO:0000259" key="6">
    <source>
        <dbReference type="PROSITE" id="PS51123"/>
    </source>
</evidence>
<dbReference type="PROSITE" id="PS51123">
    <property type="entry name" value="OMPA_2"/>
    <property type="match status" value="1"/>
</dbReference>
<protein>
    <submittedName>
        <fullName evidence="7">OOP family OmpA-OmpF porin</fullName>
    </submittedName>
</protein>
<proteinExistence type="predicted"/>
<organism evidence="7 8">
    <name type="scientific">Sphingobium lignivorans</name>
    <dbReference type="NCBI Taxonomy" id="2735886"/>
    <lineage>
        <taxon>Bacteria</taxon>
        <taxon>Pseudomonadati</taxon>
        <taxon>Pseudomonadota</taxon>
        <taxon>Alphaproteobacteria</taxon>
        <taxon>Sphingomonadales</taxon>
        <taxon>Sphingomonadaceae</taxon>
        <taxon>Sphingobium</taxon>
    </lineage>
</organism>
<name>A0ABR6NAB9_9SPHN</name>
<accession>A0ABR6NAB9</accession>
<dbReference type="CDD" id="cd07185">
    <property type="entry name" value="OmpA_C-like"/>
    <property type="match status" value="1"/>
</dbReference>
<evidence type="ECO:0000256" key="3">
    <source>
        <dbReference type="ARBA" id="ARBA00023237"/>
    </source>
</evidence>
<evidence type="ECO:0000256" key="1">
    <source>
        <dbReference type="ARBA" id="ARBA00004442"/>
    </source>
</evidence>
<dbReference type="EMBL" id="JACHKA010000001">
    <property type="protein sequence ID" value="MBB5984222.1"/>
    <property type="molecule type" value="Genomic_DNA"/>
</dbReference>
<dbReference type="PANTHER" id="PTHR30329">
    <property type="entry name" value="STATOR ELEMENT OF FLAGELLAR MOTOR COMPLEX"/>
    <property type="match status" value="1"/>
</dbReference>
<evidence type="ECO:0000313" key="7">
    <source>
        <dbReference type="EMBL" id="MBB5984222.1"/>
    </source>
</evidence>
<keyword evidence="3" id="KW-0998">Cell outer membrane</keyword>
<evidence type="ECO:0000256" key="5">
    <source>
        <dbReference type="SAM" id="MobiDB-lite"/>
    </source>
</evidence>
<evidence type="ECO:0000313" key="8">
    <source>
        <dbReference type="Proteomes" id="UP001138540"/>
    </source>
</evidence>
<evidence type="ECO:0000256" key="2">
    <source>
        <dbReference type="ARBA" id="ARBA00023136"/>
    </source>
</evidence>
<keyword evidence="8" id="KW-1185">Reference proteome</keyword>
<dbReference type="PRINTS" id="PR01021">
    <property type="entry name" value="OMPADOMAIN"/>
</dbReference>
<feature type="compositionally biased region" description="Polar residues" evidence="5">
    <location>
        <begin position="248"/>
        <end position="263"/>
    </location>
</feature>